<dbReference type="Pfam" id="PF12796">
    <property type="entry name" value="Ank_2"/>
    <property type="match status" value="2"/>
</dbReference>
<dbReference type="EMBL" id="VJMH01000215">
    <property type="protein sequence ID" value="KAF0717784.1"/>
    <property type="molecule type" value="Genomic_DNA"/>
</dbReference>
<dbReference type="SMART" id="SM00248">
    <property type="entry name" value="ANK"/>
    <property type="match status" value="4"/>
</dbReference>
<dbReference type="PRINTS" id="PR01415">
    <property type="entry name" value="ANKYRIN"/>
</dbReference>
<dbReference type="SUPFAM" id="SSF48403">
    <property type="entry name" value="Ankyrin repeat"/>
    <property type="match status" value="1"/>
</dbReference>
<protein>
    <submittedName>
        <fullName evidence="7">Aste57867_2101 protein</fullName>
    </submittedName>
</protein>
<evidence type="ECO:0000313" key="6">
    <source>
        <dbReference type="EMBL" id="KAF0717784.1"/>
    </source>
</evidence>
<evidence type="ECO:0000256" key="4">
    <source>
        <dbReference type="PROSITE-ProRule" id="PRU00175"/>
    </source>
</evidence>
<evidence type="ECO:0000313" key="7">
    <source>
        <dbReference type="EMBL" id="VFT79304.1"/>
    </source>
</evidence>
<feature type="repeat" description="ANK" evidence="3">
    <location>
        <begin position="192"/>
        <end position="224"/>
    </location>
</feature>
<gene>
    <name evidence="7" type="primary">Aste57867_2101</name>
    <name evidence="6" type="ORF">As57867_002096</name>
    <name evidence="7" type="ORF">ASTE57867_2101</name>
</gene>
<dbReference type="GO" id="GO:0008270">
    <property type="term" value="F:zinc ion binding"/>
    <property type="evidence" value="ECO:0007669"/>
    <property type="project" value="UniProtKB-KW"/>
</dbReference>
<feature type="repeat" description="ANK" evidence="3">
    <location>
        <begin position="70"/>
        <end position="102"/>
    </location>
</feature>
<evidence type="ECO:0000256" key="1">
    <source>
        <dbReference type="ARBA" id="ARBA00022737"/>
    </source>
</evidence>
<keyword evidence="4" id="KW-0479">Metal-binding</keyword>
<dbReference type="AlphaFoldDB" id="A0A485K7E4"/>
<dbReference type="Proteomes" id="UP000332933">
    <property type="component" value="Unassembled WGS sequence"/>
</dbReference>
<dbReference type="PANTHER" id="PTHR24123:SF33">
    <property type="entry name" value="PROTEIN HOS4"/>
    <property type="match status" value="1"/>
</dbReference>
<dbReference type="EMBL" id="CAADRA010000215">
    <property type="protein sequence ID" value="VFT79304.1"/>
    <property type="molecule type" value="Genomic_DNA"/>
</dbReference>
<feature type="domain" description="RING-type" evidence="5">
    <location>
        <begin position="308"/>
        <end position="341"/>
    </location>
</feature>
<reference evidence="6" key="2">
    <citation type="submission" date="2019-06" db="EMBL/GenBank/DDBJ databases">
        <title>Genomics analysis of Aphanomyces spp. identifies a new class of oomycete effector associated with host adaptation.</title>
        <authorList>
            <person name="Gaulin E."/>
        </authorList>
    </citation>
    <scope>NUCLEOTIDE SEQUENCE</scope>
    <source>
        <strain evidence="6">CBS 578.67</strain>
    </source>
</reference>
<keyword evidence="1" id="KW-0677">Repeat</keyword>
<keyword evidence="4" id="KW-0862">Zinc</keyword>
<organism evidence="7 8">
    <name type="scientific">Aphanomyces stellatus</name>
    <dbReference type="NCBI Taxonomy" id="120398"/>
    <lineage>
        <taxon>Eukaryota</taxon>
        <taxon>Sar</taxon>
        <taxon>Stramenopiles</taxon>
        <taxon>Oomycota</taxon>
        <taxon>Saprolegniomycetes</taxon>
        <taxon>Saprolegniales</taxon>
        <taxon>Verrucalvaceae</taxon>
        <taxon>Aphanomyces</taxon>
    </lineage>
</organism>
<dbReference type="Pfam" id="PF13920">
    <property type="entry name" value="zf-C3HC4_3"/>
    <property type="match status" value="1"/>
</dbReference>
<dbReference type="PROSITE" id="PS50297">
    <property type="entry name" value="ANK_REP_REGION"/>
    <property type="match status" value="2"/>
</dbReference>
<dbReference type="InterPro" id="IPR001841">
    <property type="entry name" value="Znf_RING"/>
</dbReference>
<evidence type="ECO:0000256" key="3">
    <source>
        <dbReference type="PROSITE-ProRule" id="PRU00023"/>
    </source>
</evidence>
<keyword evidence="4" id="KW-0863">Zinc-finger</keyword>
<dbReference type="CDD" id="cd16520">
    <property type="entry name" value="RING-HC_MIBs-like"/>
    <property type="match status" value="1"/>
</dbReference>
<name>A0A485K7E4_9STRA</name>
<dbReference type="InterPro" id="IPR036770">
    <property type="entry name" value="Ankyrin_rpt-contain_sf"/>
</dbReference>
<dbReference type="PROSITE" id="PS50088">
    <property type="entry name" value="ANK_REPEAT"/>
    <property type="match status" value="2"/>
</dbReference>
<sequence length="352" mass="38834">MGNNVAKLAQDEYWDEVKNRLLMRTVEDVNQTSGVLEWTALSFACWKGQLEIASLLLQYKGIEINKSNNDGMTPLHEAAKHNHLDIVILLMNSGANPHVVNNDGLKPLDVASDNDISYFLGMCMLPVGVCAERMEWFEVKRRVKARQVSDINVSFGEDGWSLLTFATLHNQVDLVKLLLRSKRIEVNFANKDGTTALHEAAKQDNLELLQLLADAGADKTLRNEAGQTAADVASPAGQELLLESTVAGYAPATDAIPCRHCTYVNPSTHDACGMCGIDLRENNVVGGVQRNVEELLERIHALEEATLCAICEEKTKDTVFGCGHETCATCAEKLAECPHCRRAITTRIRRYV</sequence>
<evidence type="ECO:0000313" key="8">
    <source>
        <dbReference type="Proteomes" id="UP000332933"/>
    </source>
</evidence>
<reference evidence="7 8" key="1">
    <citation type="submission" date="2019-03" db="EMBL/GenBank/DDBJ databases">
        <authorList>
            <person name="Gaulin E."/>
            <person name="Dumas B."/>
        </authorList>
    </citation>
    <scope>NUCLEOTIDE SEQUENCE [LARGE SCALE GENOMIC DNA]</scope>
    <source>
        <strain evidence="7">CBS 568.67</strain>
    </source>
</reference>
<dbReference type="Gene3D" id="3.30.40.10">
    <property type="entry name" value="Zinc/RING finger domain, C3HC4 (zinc finger)"/>
    <property type="match status" value="1"/>
</dbReference>
<dbReference type="Gene3D" id="1.25.40.20">
    <property type="entry name" value="Ankyrin repeat-containing domain"/>
    <property type="match status" value="3"/>
</dbReference>
<dbReference type="InterPro" id="IPR051165">
    <property type="entry name" value="Multifunctional_ANK_Repeat"/>
</dbReference>
<evidence type="ECO:0000256" key="2">
    <source>
        <dbReference type="ARBA" id="ARBA00023043"/>
    </source>
</evidence>
<dbReference type="PROSITE" id="PS50089">
    <property type="entry name" value="ZF_RING_2"/>
    <property type="match status" value="1"/>
</dbReference>
<proteinExistence type="predicted"/>
<accession>A0A485K7E4</accession>
<dbReference type="OrthoDB" id="64997at2759"/>
<dbReference type="SUPFAM" id="SSF57850">
    <property type="entry name" value="RING/U-box"/>
    <property type="match status" value="1"/>
</dbReference>
<dbReference type="Gene3D" id="2.30.30.380">
    <property type="entry name" value="Zn-finger domain of Sec23/24"/>
    <property type="match status" value="1"/>
</dbReference>
<keyword evidence="2 3" id="KW-0040">ANK repeat</keyword>
<dbReference type="InterPro" id="IPR013083">
    <property type="entry name" value="Znf_RING/FYVE/PHD"/>
</dbReference>
<dbReference type="InterPro" id="IPR002110">
    <property type="entry name" value="Ankyrin_rpt"/>
</dbReference>
<dbReference type="PANTHER" id="PTHR24123">
    <property type="entry name" value="ANKYRIN REPEAT-CONTAINING"/>
    <property type="match status" value="1"/>
</dbReference>
<evidence type="ECO:0000259" key="5">
    <source>
        <dbReference type="PROSITE" id="PS50089"/>
    </source>
</evidence>
<keyword evidence="8" id="KW-1185">Reference proteome</keyword>